<reference evidence="1" key="1">
    <citation type="submission" date="2022-03" db="EMBL/GenBank/DDBJ databases">
        <authorList>
            <person name="Tunstrom K."/>
        </authorList>
    </citation>
    <scope>NUCLEOTIDE SEQUENCE</scope>
</reference>
<evidence type="ECO:0000313" key="1">
    <source>
        <dbReference type="EMBL" id="CAH2091715.1"/>
    </source>
</evidence>
<dbReference type="Proteomes" id="UP001153954">
    <property type="component" value="Unassembled WGS sequence"/>
</dbReference>
<organism evidence="1 2">
    <name type="scientific">Euphydryas editha</name>
    <name type="common">Edith's checkerspot</name>
    <dbReference type="NCBI Taxonomy" id="104508"/>
    <lineage>
        <taxon>Eukaryota</taxon>
        <taxon>Metazoa</taxon>
        <taxon>Ecdysozoa</taxon>
        <taxon>Arthropoda</taxon>
        <taxon>Hexapoda</taxon>
        <taxon>Insecta</taxon>
        <taxon>Pterygota</taxon>
        <taxon>Neoptera</taxon>
        <taxon>Endopterygota</taxon>
        <taxon>Lepidoptera</taxon>
        <taxon>Glossata</taxon>
        <taxon>Ditrysia</taxon>
        <taxon>Papilionoidea</taxon>
        <taxon>Nymphalidae</taxon>
        <taxon>Nymphalinae</taxon>
        <taxon>Euphydryas</taxon>
    </lineage>
</organism>
<evidence type="ECO:0000313" key="2">
    <source>
        <dbReference type="Proteomes" id="UP001153954"/>
    </source>
</evidence>
<name>A0AAU9U4L7_EUPED</name>
<dbReference type="EMBL" id="CAKOGL010000011">
    <property type="protein sequence ID" value="CAH2091715.1"/>
    <property type="molecule type" value="Genomic_DNA"/>
</dbReference>
<accession>A0AAU9U4L7</accession>
<comment type="caution">
    <text evidence="1">The sequence shown here is derived from an EMBL/GenBank/DDBJ whole genome shotgun (WGS) entry which is preliminary data.</text>
</comment>
<keyword evidence="2" id="KW-1185">Reference proteome</keyword>
<protein>
    <submittedName>
        <fullName evidence="1">Uncharacterized protein</fullName>
    </submittedName>
</protein>
<dbReference type="AlphaFoldDB" id="A0AAU9U4L7"/>
<proteinExistence type="predicted"/>
<sequence>MRVERAHNKELQQLKQSLLSELQTAHKDISATLKETQAVRTWLGYETEEPFKRIKEIRESQAELETKLRYLSKMVSS</sequence>
<gene>
    <name evidence="1" type="ORF">EEDITHA_LOCUS7553</name>
</gene>